<dbReference type="EMBL" id="JJQC01000147">
    <property type="protein sequence ID" value="KKH17140.1"/>
    <property type="molecule type" value="Genomic_DNA"/>
</dbReference>
<evidence type="ECO:0000313" key="6">
    <source>
        <dbReference type="Proteomes" id="UP000034064"/>
    </source>
</evidence>
<sequence>MPFKPKFDEKKNCHVGDNGFKDTVIWYSIIDYVKGNCNQNADHIFFLTNNKKDFMSEQTLFEFKELTGMDIEIIDFKSNSPNVSDIEFTPFLNYILDKSYLSIPVKINLINISYLELKNKAEINSIFIEPVSININSIVNCKKKFSNMGDKNKLLLNAKIKETLSKFRFDVSDIEFNYYIPEIESAYFELVNNYNESLCIYDIGITYKDGCEKWLSDSLDVYTNLDPYYPIKVEGNSEEFKSLAFKILCDYLEKEGYGSVNPEAIDFEYNYMDDY</sequence>
<dbReference type="EMBL" id="JJQA01000061">
    <property type="protein sequence ID" value="KKH17341.1"/>
    <property type="molecule type" value="Genomic_DNA"/>
</dbReference>
<organism evidence="4 6">
    <name type="scientific">Methanosarcina mazei</name>
    <name type="common">Methanosarcina frisia</name>
    <dbReference type="NCBI Taxonomy" id="2209"/>
    <lineage>
        <taxon>Archaea</taxon>
        <taxon>Methanobacteriati</taxon>
        <taxon>Methanobacteriota</taxon>
        <taxon>Stenosarchaea group</taxon>
        <taxon>Methanomicrobia</taxon>
        <taxon>Methanosarcinales</taxon>
        <taxon>Methanosarcinaceae</taxon>
        <taxon>Methanosarcina</taxon>
    </lineage>
</organism>
<evidence type="ECO:0000313" key="3">
    <source>
        <dbReference type="EMBL" id="KKH17140.1"/>
    </source>
</evidence>
<evidence type="ECO:0000259" key="1">
    <source>
        <dbReference type="Pfam" id="PF16289"/>
    </source>
</evidence>
<name>A0A0F8NHS5_METMZ</name>
<dbReference type="EMBL" id="JJQB01000137">
    <property type="protein sequence ID" value="KKH15824.1"/>
    <property type="molecule type" value="Genomic_DNA"/>
</dbReference>
<dbReference type="Proteomes" id="UP000034064">
    <property type="component" value="Unassembled WGS sequence"/>
</dbReference>
<proteinExistence type="predicted"/>
<dbReference type="Proteomes" id="UP000034733">
    <property type="component" value="Unassembled WGS sequence"/>
</dbReference>
<gene>
    <name evidence="4" type="ORF">DU44_12730</name>
    <name evidence="2" type="ORF">DU48_11915</name>
    <name evidence="3" type="ORF">DU65_12985</name>
</gene>
<dbReference type="Pfam" id="PF16289">
    <property type="entry name" value="PIN_12"/>
    <property type="match status" value="1"/>
</dbReference>
<dbReference type="AlphaFoldDB" id="A0A0F8NHS5"/>
<feature type="domain" description="DUF4935" evidence="1">
    <location>
        <begin position="6"/>
        <end position="54"/>
    </location>
</feature>
<dbReference type="PATRIC" id="fig|2209.48.peg.2740"/>
<protein>
    <recommendedName>
        <fullName evidence="1">DUF4935 domain-containing protein</fullName>
    </recommendedName>
</protein>
<dbReference type="Proteomes" id="UP000033987">
    <property type="component" value="Unassembled WGS sequence"/>
</dbReference>
<reference evidence="5 6" key="1">
    <citation type="journal article" date="2015" name="ISME J.">
        <title>Genomic and phenotypic differentiation among Methanosarcina mazei populations from Columbia River sediment.</title>
        <authorList>
            <person name="Youngblut N.D."/>
            <person name="Wirth J.S."/>
            <person name="Henriksen J.R."/>
            <person name="Smith M."/>
            <person name="Simon H."/>
            <person name="Metcalf W.W."/>
            <person name="Whitaker R.J."/>
        </authorList>
    </citation>
    <scope>NUCLEOTIDE SEQUENCE [LARGE SCALE GENOMIC DNA]</scope>
    <source>
        <strain evidence="4 6">1.F.A.1A.3</strain>
        <strain evidence="2 7">1.F.A.1B.3</strain>
        <strain evidence="3 5">1.F.A.1B.4</strain>
    </source>
</reference>
<dbReference type="InterPro" id="IPR032557">
    <property type="entry name" value="DUF4935"/>
</dbReference>
<comment type="caution">
    <text evidence="4">The sequence shown here is derived from an EMBL/GenBank/DDBJ whole genome shotgun (WGS) entry which is preliminary data.</text>
</comment>
<evidence type="ECO:0000313" key="5">
    <source>
        <dbReference type="Proteomes" id="UP000033987"/>
    </source>
</evidence>
<evidence type="ECO:0000313" key="2">
    <source>
        <dbReference type="EMBL" id="KKH15824.1"/>
    </source>
</evidence>
<evidence type="ECO:0000313" key="7">
    <source>
        <dbReference type="Proteomes" id="UP000034733"/>
    </source>
</evidence>
<accession>A0A0F8NHS5</accession>
<evidence type="ECO:0000313" key="4">
    <source>
        <dbReference type="EMBL" id="KKH17341.1"/>
    </source>
</evidence>